<dbReference type="InterPro" id="IPR002035">
    <property type="entry name" value="VWF_A"/>
</dbReference>
<dbReference type="Gene3D" id="3.40.50.410">
    <property type="entry name" value="von Willebrand factor, type A domain"/>
    <property type="match status" value="1"/>
</dbReference>
<reference evidence="4" key="1">
    <citation type="submission" date="2015-09" db="EMBL/GenBank/DDBJ databases">
        <authorList>
            <consortium name="Pathogen Informatics"/>
        </authorList>
    </citation>
    <scope>NUCLEOTIDE SEQUENCE [LARGE SCALE GENOMIC DNA]</scope>
    <source>
        <strain evidence="4">Lake Konstanz</strain>
    </source>
</reference>
<dbReference type="InterPro" id="IPR036465">
    <property type="entry name" value="vWFA_dom_sf"/>
</dbReference>
<dbReference type="EMBL" id="CYKH01001850">
    <property type="protein sequence ID" value="CUI15159.1"/>
    <property type="molecule type" value="Genomic_DNA"/>
</dbReference>
<keyword evidence="4" id="KW-1185">Reference proteome</keyword>
<dbReference type="GO" id="GO:0071277">
    <property type="term" value="P:cellular response to calcium ion"/>
    <property type="evidence" value="ECO:0007669"/>
    <property type="project" value="TreeGrafter"/>
</dbReference>
<dbReference type="Gene3D" id="2.60.40.150">
    <property type="entry name" value="C2 domain"/>
    <property type="match status" value="1"/>
</dbReference>
<accession>A0A0S4KHJ0</accession>
<protein>
    <submittedName>
        <fullName evidence="3">Copine i-like protein, putative</fullName>
    </submittedName>
</protein>
<name>A0A0S4KHJ0_BODSA</name>
<evidence type="ECO:0000259" key="2">
    <source>
        <dbReference type="PROSITE" id="PS50234"/>
    </source>
</evidence>
<evidence type="ECO:0000313" key="4">
    <source>
        <dbReference type="Proteomes" id="UP000051952"/>
    </source>
</evidence>
<dbReference type="PANTHER" id="PTHR10857:SF106">
    <property type="entry name" value="C2 DOMAIN-CONTAINING PROTEIN"/>
    <property type="match status" value="1"/>
</dbReference>
<comment type="similarity">
    <text evidence="1">Belongs to the copine family.</text>
</comment>
<proteinExistence type="inferred from homology"/>
<dbReference type="Pfam" id="PF00168">
    <property type="entry name" value="C2"/>
    <property type="match status" value="1"/>
</dbReference>
<gene>
    <name evidence="3" type="ORF">BSAL_27765</name>
</gene>
<dbReference type="GO" id="GO:0005886">
    <property type="term" value="C:plasma membrane"/>
    <property type="evidence" value="ECO:0007669"/>
    <property type="project" value="TreeGrafter"/>
</dbReference>
<dbReference type="OrthoDB" id="5855668at2759"/>
<dbReference type="Proteomes" id="UP000051952">
    <property type="component" value="Unassembled WGS sequence"/>
</dbReference>
<dbReference type="SUPFAM" id="SSF49562">
    <property type="entry name" value="C2 domain (Calcium/lipid-binding domain, CaLB)"/>
    <property type="match status" value="1"/>
</dbReference>
<sequence>MFSVLLFDSHSTFFKANWENQTHNPHNCEGCTMAASTITKVTVFLSCEGVPAPSSHKKLCVSLQELNGGGQVIANTTTLPNDMEIQGSSKIVFHTPLSVEYFFETRQFMRVLVHEQGQQDHPLSHATFQMSHVMTSRDLIKIVSLSYPAGATMTITAVDHSLTREDLCSLKFRAEGFEEGCFSAPSPFFVLFRVLNTGQRVPLHKSDVSKSTCDPTWVGMPSIRLAEMIGRDLNEKTLDFRCYDKGMFGDSDLGHVMLSLNDLISASGQVPRVKFPLKTGNTIITGHLSVESCVIQHAMTFVNLLSSGWQVNMVAAVDFTASNGDPRDHRSLHHMNTETPNEYIQTIRSVGDIVMEYDSDKMVAGFGFGAELPDKRTSHFFHLNMQPDPYVHQIDGLIAAYIHALSIVKLSGPTYFAPTIRNVLNGVRQAEKDHVYTILVMMTDGDICDMDDTIDTLVEADDAALSVIIVGVGKECDFRAMVQLDADDSTLTSRKGRKSRRDLVQFVPMREWAHLPPHRFAVEVLREVPTQVERWAAITGITAAAV</sequence>
<dbReference type="PANTHER" id="PTHR10857">
    <property type="entry name" value="COPINE"/>
    <property type="match status" value="1"/>
</dbReference>
<evidence type="ECO:0000313" key="3">
    <source>
        <dbReference type="EMBL" id="CUI15159.1"/>
    </source>
</evidence>
<dbReference type="InterPro" id="IPR010734">
    <property type="entry name" value="Copine_C"/>
</dbReference>
<dbReference type="OMA" id="IICIKRC"/>
<dbReference type="InterPro" id="IPR000008">
    <property type="entry name" value="C2_dom"/>
</dbReference>
<dbReference type="VEuPathDB" id="TriTrypDB:BSAL_27765"/>
<feature type="domain" description="VWFA" evidence="2">
    <location>
        <begin position="312"/>
        <end position="528"/>
    </location>
</feature>
<dbReference type="SMART" id="SM00327">
    <property type="entry name" value="VWA"/>
    <property type="match status" value="1"/>
</dbReference>
<dbReference type="AlphaFoldDB" id="A0A0S4KHJ0"/>
<evidence type="ECO:0000256" key="1">
    <source>
        <dbReference type="ARBA" id="ARBA00009048"/>
    </source>
</evidence>
<organism evidence="3 4">
    <name type="scientific">Bodo saltans</name>
    <name type="common">Flagellated protozoan</name>
    <dbReference type="NCBI Taxonomy" id="75058"/>
    <lineage>
        <taxon>Eukaryota</taxon>
        <taxon>Discoba</taxon>
        <taxon>Euglenozoa</taxon>
        <taxon>Kinetoplastea</taxon>
        <taxon>Metakinetoplastina</taxon>
        <taxon>Eubodonida</taxon>
        <taxon>Bodonidae</taxon>
        <taxon>Bodo</taxon>
    </lineage>
</organism>
<dbReference type="InterPro" id="IPR035892">
    <property type="entry name" value="C2_domain_sf"/>
</dbReference>
<dbReference type="SUPFAM" id="SSF53300">
    <property type="entry name" value="vWA-like"/>
    <property type="match status" value="1"/>
</dbReference>
<dbReference type="GO" id="GO:0005544">
    <property type="term" value="F:calcium-dependent phospholipid binding"/>
    <property type="evidence" value="ECO:0007669"/>
    <property type="project" value="InterPro"/>
</dbReference>
<dbReference type="PROSITE" id="PS50234">
    <property type="entry name" value="VWFA"/>
    <property type="match status" value="1"/>
</dbReference>
<dbReference type="Pfam" id="PF07002">
    <property type="entry name" value="Copine"/>
    <property type="match status" value="1"/>
</dbReference>
<dbReference type="InterPro" id="IPR045052">
    <property type="entry name" value="Copine"/>
</dbReference>